<evidence type="ECO:0000256" key="10">
    <source>
        <dbReference type="SAM" id="SignalP"/>
    </source>
</evidence>
<dbReference type="Gene3D" id="2.60.120.260">
    <property type="entry name" value="Galactose-binding domain-like"/>
    <property type="match status" value="1"/>
</dbReference>
<keyword evidence="13" id="KW-1185">Reference proteome</keyword>
<dbReference type="InterPro" id="IPR005084">
    <property type="entry name" value="CBM6"/>
</dbReference>
<dbReference type="InterPro" id="IPR023296">
    <property type="entry name" value="Glyco_hydro_beta-prop_sf"/>
</dbReference>
<evidence type="ECO:0000256" key="8">
    <source>
        <dbReference type="RuleBase" id="RU361187"/>
    </source>
</evidence>
<keyword evidence="5" id="KW-0119">Carbohydrate metabolism</keyword>
<evidence type="ECO:0000256" key="2">
    <source>
        <dbReference type="ARBA" id="ARBA00022651"/>
    </source>
</evidence>
<evidence type="ECO:0000256" key="9">
    <source>
        <dbReference type="SAM" id="MobiDB-lite"/>
    </source>
</evidence>
<dbReference type="SUPFAM" id="SSF75005">
    <property type="entry name" value="Arabinanase/levansucrase/invertase"/>
    <property type="match status" value="1"/>
</dbReference>
<proteinExistence type="inferred from homology"/>
<evidence type="ECO:0000256" key="6">
    <source>
        <dbReference type="ARBA" id="ARBA00023295"/>
    </source>
</evidence>
<evidence type="ECO:0000256" key="4">
    <source>
        <dbReference type="ARBA" id="ARBA00022801"/>
    </source>
</evidence>
<dbReference type="PANTHER" id="PTHR43772:SF2">
    <property type="entry name" value="PUTATIVE (AFU_ORTHOLOGUE AFUA_2G04480)-RELATED"/>
    <property type="match status" value="1"/>
</dbReference>
<evidence type="ECO:0000259" key="11">
    <source>
        <dbReference type="SMART" id="SM00606"/>
    </source>
</evidence>
<dbReference type="KEGG" id="bhu:bhn_I0167"/>
<feature type="site" description="Important for catalytic activity, responsible for pKa modulation of the active site Glu and correct orientation of both the proton donor and substrate" evidence="7">
    <location>
        <position position="224"/>
    </location>
</feature>
<dbReference type="GO" id="GO:0030246">
    <property type="term" value="F:carbohydrate binding"/>
    <property type="evidence" value="ECO:0007669"/>
    <property type="project" value="InterPro"/>
</dbReference>
<dbReference type="EMBL" id="CP017831">
    <property type="protein sequence ID" value="AOZ95203.1"/>
    <property type="molecule type" value="Genomic_DNA"/>
</dbReference>
<keyword evidence="6 8" id="KW-0326">Glycosidase</keyword>
<name>A0A1D9NY65_9FIRM</name>
<dbReference type="SUPFAM" id="SSF49785">
    <property type="entry name" value="Galactose-binding domain-like"/>
    <property type="match status" value="1"/>
</dbReference>
<dbReference type="GO" id="GO:0045493">
    <property type="term" value="P:xylan catabolic process"/>
    <property type="evidence" value="ECO:0007669"/>
    <property type="project" value="UniProtKB-KW"/>
</dbReference>
<dbReference type="InterPro" id="IPR008979">
    <property type="entry name" value="Galactose-bd-like_sf"/>
</dbReference>
<gene>
    <name evidence="12" type="ORF">bhn_I0167</name>
</gene>
<dbReference type="CDD" id="cd04084">
    <property type="entry name" value="CBM6_xylanase-like"/>
    <property type="match status" value="1"/>
</dbReference>
<dbReference type="AlphaFoldDB" id="A0A1D9NY65"/>
<accession>A0A1D9NY65</accession>
<dbReference type="GO" id="GO:0004553">
    <property type="term" value="F:hydrolase activity, hydrolyzing O-glycosyl compounds"/>
    <property type="evidence" value="ECO:0007669"/>
    <property type="project" value="InterPro"/>
</dbReference>
<keyword evidence="2" id="KW-0624">Polysaccharide degradation</keyword>
<keyword evidence="3 10" id="KW-0732">Signal</keyword>
<reference evidence="13" key="1">
    <citation type="submission" date="2016-10" db="EMBL/GenBank/DDBJ databases">
        <title>The complete genome sequence of the rumen bacterium Butyrivibrio hungatei MB2003.</title>
        <authorList>
            <person name="Palevich N."/>
            <person name="Kelly W.J."/>
            <person name="Leahy S.C."/>
            <person name="Altermann E."/>
            <person name="Rakonjac J."/>
            <person name="Attwood G.T."/>
        </authorList>
    </citation>
    <scope>NUCLEOTIDE SEQUENCE [LARGE SCALE GENOMIC DNA]</scope>
    <source>
        <strain evidence="13">MB2003</strain>
    </source>
</reference>
<sequence>MYKNKKKPAIAVLSILTALTILAGCQDQKARSQSEQDKTQYQQAPQTETATETDQTEGDTDMSATHSVEIQKSYKQITEHNPVMLQRFGADPYALVYNGRVYLYMTGDKPSYEADGSVKENTYSNINTINVVSSDDLVNWTDHGTVYAAGKNGAASWGANSWAPAAAYKNIDGKDKFFLYFANNGNGIAVLTADSPTGPFTDPLNGPLISRDTPTCAEVTWLFDPAVLMDDDGSAYIYFGGGVPSPDKAANPGTARVAKLSDDMISLDGDPIAIENVQYLFEDSGINKINGTYYYSYCTNFDVTLEAEKELGFSNGEIMTMKSDSPMGPFEPANGVLKNPEVFFGLGGNNHHCMFEFEGQWYIAYHSRILEEKMGILHGYRSTSIDKVRFNEEGEPAASVGTRNGVPQVKDFDPYQTIPAVTMANEAEIDTTQFGEEAKEYGSGDMILTGIKDGSWTSIEGVNFGPEGAKSIEVEYLGTGEGTINICLDLPSAEPVCRIPVSAAGKELTIVTAEFENPVTEKHTVYFVFEGSNYSVHSWKFNK</sequence>
<feature type="signal peptide" evidence="10">
    <location>
        <begin position="1"/>
        <end position="23"/>
    </location>
</feature>
<dbReference type="Gene3D" id="2.115.10.20">
    <property type="entry name" value="Glycosyl hydrolase domain, family 43"/>
    <property type="match status" value="1"/>
</dbReference>
<evidence type="ECO:0000256" key="3">
    <source>
        <dbReference type="ARBA" id="ARBA00022729"/>
    </source>
</evidence>
<evidence type="ECO:0000256" key="5">
    <source>
        <dbReference type="ARBA" id="ARBA00023277"/>
    </source>
</evidence>
<dbReference type="InterPro" id="IPR006710">
    <property type="entry name" value="Glyco_hydro_43"/>
</dbReference>
<dbReference type="Pfam" id="PF03422">
    <property type="entry name" value="CBM_6"/>
    <property type="match status" value="1"/>
</dbReference>
<protein>
    <submittedName>
        <fullName evidence="12">Xylosidase/arabinofuranosidase Xsa43A</fullName>
    </submittedName>
</protein>
<organism evidence="12 13">
    <name type="scientific">Butyrivibrio hungatei</name>
    <dbReference type="NCBI Taxonomy" id="185008"/>
    <lineage>
        <taxon>Bacteria</taxon>
        <taxon>Bacillati</taxon>
        <taxon>Bacillota</taxon>
        <taxon>Clostridia</taxon>
        <taxon>Lachnospirales</taxon>
        <taxon>Lachnospiraceae</taxon>
        <taxon>Butyrivibrio</taxon>
    </lineage>
</organism>
<feature type="region of interest" description="Disordered" evidence="9">
    <location>
        <begin position="33"/>
        <end position="64"/>
    </location>
</feature>
<evidence type="ECO:0000313" key="13">
    <source>
        <dbReference type="Proteomes" id="UP000179284"/>
    </source>
</evidence>
<feature type="chain" id="PRO_5039229798" evidence="10">
    <location>
        <begin position="24"/>
        <end position="543"/>
    </location>
</feature>
<keyword evidence="4 8" id="KW-0378">Hydrolase</keyword>
<feature type="compositionally biased region" description="Low complexity" evidence="9">
    <location>
        <begin position="39"/>
        <end position="53"/>
    </location>
</feature>
<dbReference type="PROSITE" id="PS51257">
    <property type="entry name" value="PROKAR_LIPOPROTEIN"/>
    <property type="match status" value="1"/>
</dbReference>
<dbReference type="CDD" id="cd09003">
    <property type="entry name" value="GH43_XynD-like"/>
    <property type="match status" value="1"/>
</dbReference>
<keyword evidence="2" id="KW-0858">Xylan degradation</keyword>
<dbReference type="InterPro" id="IPR052176">
    <property type="entry name" value="Glycosyl_Hydrlase_43_Enz"/>
</dbReference>
<evidence type="ECO:0000256" key="1">
    <source>
        <dbReference type="ARBA" id="ARBA00009865"/>
    </source>
</evidence>
<dbReference type="Pfam" id="PF04616">
    <property type="entry name" value="Glyco_hydro_43"/>
    <property type="match status" value="1"/>
</dbReference>
<dbReference type="InterPro" id="IPR006584">
    <property type="entry name" value="Cellulose-bd_IV"/>
</dbReference>
<evidence type="ECO:0000313" key="12">
    <source>
        <dbReference type="EMBL" id="AOZ95203.1"/>
    </source>
</evidence>
<dbReference type="Proteomes" id="UP000179284">
    <property type="component" value="Chromosome I"/>
</dbReference>
<comment type="similarity">
    <text evidence="1 8">Belongs to the glycosyl hydrolase 43 family.</text>
</comment>
<evidence type="ECO:0000256" key="7">
    <source>
        <dbReference type="PIRSR" id="PIRSR606710-2"/>
    </source>
</evidence>
<dbReference type="SMART" id="SM00606">
    <property type="entry name" value="CBD_IV"/>
    <property type="match status" value="1"/>
</dbReference>
<feature type="domain" description="Cellulose binding type IV" evidence="11">
    <location>
        <begin position="411"/>
        <end position="543"/>
    </location>
</feature>
<dbReference type="PANTHER" id="PTHR43772">
    <property type="entry name" value="ENDO-1,4-BETA-XYLANASE"/>
    <property type="match status" value="1"/>
</dbReference>